<reference evidence="2 3" key="1">
    <citation type="submission" date="2017-04" db="EMBL/GenBank/DDBJ databases">
        <title>Whole Genome Sequence of 1,4-Dioxane Degrading Bacterium Mycobacterium dioxanotrophicus PH-06.</title>
        <authorList>
            <person name="He Y."/>
        </authorList>
    </citation>
    <scope>NUCLEOTIDE SEQUENCE [LARGE SCALE GENOMIC DNA]</scope>
    <source>
        <strain evidence="2 3">PH-06</strain>
        <plasmid evidence="2 3">unnamed4</plasmid>
    </source>
</reference>
<dbReference type="KEGG" id="mdx:BTO20_38655"/>
<evidence type="ECO:0000256" key="1">
    <source>
        <dbReference type="SAM" id="MobiDB-lite"/>
    </source>
</evidence>
<feature type="compositionally biased region" description="Low complexity" evidence="1">
    <location>
        <begin position="96"/>
        <end position="107"/>
    </location>
</feature>
<feature type="region of interest" description="Disordered" evidence="1">
    <location>
        <begin position="93"/>
        <end position="118"/>
    </location>
</feature>
<keyword evidence="3" id="KW-1185">Reference proteome</keyword>
<protein>
    <submittedName>
        <fullName evidence="2">Uncharacterized protein</fullName>
    </submittedName>
</protein>
<dbReference type="OrthoDB" id="4480369at2"/>
<dbReference type="EMBL" id="CP020813">
    <property type="protein sequence ID" value="ART74516.1"/>
    <property type="molecule type" value="Genomic_DNA"/>
</dbReference>
<evidence type="ECO:0000313" key="3">
    <source>
        <dbReference type="Proteomes" id="UP000195331"/>
    </source>
</evidence>
<feature type="region of interest" description="Disordered" evidence="1">
    <location>
        <begin position="586"/>
        <end position="612"/>
    </location>
</feature>
<sequence>MTTYVIKDGRVYELGEDGEAGDILDWIIAERCRELDGPLVTLSRQQVVTRLGRGIPEDFPGPDVVVGDPEQGPTRGWWEPTVQRYLLTDRQDSAGDDTTATQDNAAAPDDDPQHWPRRSRQWDDVALSAADHRVLIATSYGIVTPAGDVKSRPLGQPGDLGKLATKYRWSSRADHGDPQVWITGEALEALNFPADQANEASLPDLVAEFFGATVKYAQSGYFTCQFSAEEGSGGTDRTIELILMPATSLQPSAARPADRGIIGIEGTDTVLPDDEVDAAHLLGDRIAWLHEIDEALPAPRWTRVGVHIAESGMRRARPKPKTDPQAKVLPCPLPAAVDERGKFPSQWWGPASWRRKPHRSRGKGTDVELDQQAAYLPSAEGLYLGYGKPQWESIEATVFDEQRPPFGLYQITVPAADSLDGLSPKLPVPHPGMSWTKESTFWATTIDVQQLIAPPDNGGAGLAVAELQIEKAWVWPEQHQWLKQFGETLRARLVAARAAGRTDYENMIKAIYTSYLGRLAGTGEGAFKHPYLHHQQPAWYAAIEGFTRWRALRYARRIGRDFDLYPTECLADAWFYRVPDGINPADLQDPLRPDGTRTNGSYRLKSIPDELL</sequence>
<geneLocation type="plasmid" evidence="2 3">
    <name>unnamed4</name>
</geneLocation>
<accession>A0A1Y0CHU7</accession>
<proteinExistence type="predicted"/>
<name>A0A1Y0CHU7_9MYCO</name>
<feature type="region of interest" description="Disordered" evidence="1">
    <location>
        <begin position="53"/>
        <end position="77"/>
    </location>
</feature>
<dbReference type="Proteomes" id="UP000195331">
    <property type="component" value="Plasmid unnamed4"/>
</dbReference>
<dbReference type="AlphaFoldDB" id="A0A1Y0CHU7"/>
<dbReference type="RefSeq" id="WP_087083907.1">
    <property type="nucleotide sequence ID" value="NZ_CP020813.1"/>
</dbReference>
<evidence type="ECO:0000313" key="2">
    <source>
        <dbReference type="EMBL" id="ART74516.1"/>
    </source>
</evidence>
<gene>
    <name evidence="2" type="ORF">BTO20_38655</name>
</gene>
<organism evidence="2 3">
    <name type="scientific">Mycobacterium dioxanotrophicus</name>
    <dbReference type="NCBI Taxonomy" id="482462"/>
    <lineage>
        <taxon>Bacteria</taxon>
        <taxon>Bacillati</taxon>
        <taxon>Actinomycetota</taxon>
        <taxon>Actinomycetes</taxon>
        <taxon>Mycobacteriales</taxon>
        <taxon>Mycobacteriaceae</taxon>
        <taxon>Mycobacterium</taxon>
    </lineage>
</organism>
<keyword evidence="2" id="KW-0614">Plasmid</keyword>